<dbReference type="InterPro" id="IPR006016">
    <property type="entry name" value="UspA"/>
</dbReference>
<dbReference type="CDD" id="cd23659">
    <property type="entry name" value="USP_At3g01520-like"/>
    <property type="match status" value="1"/>
</dbReference>
<evidence type="ECO:0000256" key="1">
    <source>
        <dbReference type="ARBA" id="ARBA00008791"/>
    </source>
</evidence>
<comment type="caution">
    <text evidence="3">The sequence shown here is derived from an EMBL/GenBank/DDBJ whole genome shotgun (WGS) entry which is preliminary data.</text>
</comment>
<dbReference type="SUPFAM" id="SSF52402">
    <property type="entry name" value="Adenine nucleotide alpha hydrolases-like"/>
    <property type="match status" value="1"/>
</dbReference>
<dbReference type="InterPro" id="IPR014729">
    <property type="entry name" value="Rossmann-like_a/b/a_fold"/>
</dbReference>
<accession>A0A6H9UNC2</accession>
<dbReference type="PANTHER" id="PTHR46553">
    <property type="entry name" value="ADENINE NUCLEOTIDE ALPHA HYDROLASES-LIKE SUPERFAMILY PROTEIN"/>
    <property type="match status" value="1"/>
</dbReference>
<evidence type="ECO:0000313" key="3">
    <source>
        <dbReference type="EMBL" id="KAB1139034.1"/>
    </source>
</evidence>
<comment type="similarity">
    <text evidence="1">Belongs to the universal stress protein A family.</text>
</comment>
<dbReference type="EMBL" id="VZRB01000077">
    <property type="protein sequence ID" value="KAB1139034.1"/>
    <property type="molecule type" value="Genomic_DNA"/>
</dbReference>
<reference evidence="3 4" key="1">
    <citation type="submission" date="2019-09" db="EMBL/GenBank/DDBJ databases">
        <title>Screening of Novel Bioactive Compounds from Soil-Associated.</title>
        <authorList>
            <person name="Zhao S."/>
        </authorList>
    </citation>
    <scope>NUCLEOTIDE SEQUENCE [LARGE SCALE GENOMIC DNA]</scope>
    <source>
        <strain evidence="3 4">HIT-DPA4</strain>
    </source>
</reference>
<proteinExistence type="inferred from homology"/>
<evidence type="ECO:0000259" key="2">
    <source>
        <dbReference type="Pfam" id="PF00582"/>
    </source>
</evidence>
<dbReference type="AlphaFoldDB" id="A0A6H9UNC2"/>
<keyword evidence="4" id="KW-1185">Reference proteome</keyword>
<dbReference type="RefSeq" id="WP_150958991.1">
    <property type="nucleotide sequence ID" value="NZ_VZRB01000077.1"/>
</dbReference>
<feature type="domain" description="UspA" evidence="2">
    <location>
        <begin position="10"/>
        <end position="142"/>
    </location>
</feature>
<organism evidence="3 4">
    <name type="scientific">Streptomyces luteolifulvus</name>
    <dbReference type="NCBI Taxonomy" id="2615112"/>
    <lineage>
        <taxon>Bacteria</taxon>
        <taxon>Bacillati</taxon>
        <taxon>Actinomycetota</taxon>
        <taxon>Actinomycetes</taxon>
        <taxon>Kitasatosporales</taxon>
        <taxon>Streptomycetaceae</taxon>
        <taxon>Streptomyces</taxon>
    </lineage>
</organism>
<dbReference type="PRINTS" id="PR01438">
    <property type="entry name" value="UNVRSLSTRESS"/>
</dbReference>
<name>A0A6H9UNC2_9ACTN</name>
<dbReference type="Proteomes" id="UP000442707">
    <property type="component" value="Unassembled WGS sequence"/>
</dbReference>
<dbReference type="Gene3D" id="3.40.50.620">
    <property type="entry name" value="HUPs"/>
    <property type="match status" value="1"/>
</dbReference>
<dbReference type="Pfam" id="PF00582">
    <property type="entry name" value="Usp"/>
    <property type="match status" value="1"/>
</dbReference>
<dbReference type="InterPro" id="IPR006015">
    <property type="entry name" value="Universal_stress_UspA"/>
</dbReference>
<evidence type="ECO:0000313" key="4">
    <source>
        <dbReference type="Proteomes" id="UP000442707"/>
    </source>
</evidence>
<dbReference type="PANTHER" id="PTHR46553:SF3">
    <property type="entry name" value="ADENINE NUCLEOTIDE ALPHA HYDROLASES-LIKE SUPERFAMILY PROTEIN"/>
    <property type="match status" value="1"/>
</dbReference>
<gene>
    <name evidence="3" type="ORF">F7R91_41375</name>
</gene>
<protein>
    <submittedName>
        <fullName evidence="3">Universal stress protein</fullName>
    </submittedName>
</protein>
<sequence>MTSQAKPPLIVVGVDGSEASRAALRWAARQAALTGSQLRPVHAWRLPPTYGIPADYGDTDFEKQARETLLRTVEEILGEHPGVAVDPQVVEGHPAAVLTEAARHADLLAVGSHGHGAFTGMLLGSVSYHCVQHATCPVLVVRPDGR</sequence>